<organism evidence="1 2">
    <name type="scientific">Pseudoalteromonas phenolica</name>
    <dbReference type="NCBI Taxonomy" id="161398"/>
    <lineage>
        <taxon>Bacteria</taxon>
        <taxon>Pseudomonadati</taxon>
        <taxon>Pseudomonadota</taxon>
        <taxon>Gammaproteobacteria</taxon>
        <taxon>Alteromonadales</taxon>
        <taxon>Pseudoalteromonadaceae</taxon>
        <taxon>Pseudoalteromonas</taxon>
    </lineage>
</organism>
<comment type="caution">
    <text evidence="1">The sequence shown here is derived from an EMBL/GenBank/DDBJ whole genome shotgun (WGS) entry which is preliminary data.</text>
</comment>
<sequence length="66" mass="7159">MFLAINKKKLKELSNTKLTFSETAVISGGQTRDTGQNTLVPSKTTGFKCVVDQLPGKAKPNTLDTF</sequence>
<evidence type="ECO:0000313" key="2">
    <source>
        <dbReference type="Proteomes" id="UP000309186"/>
    </source>
</evidence>
<proteinExistence type="predicted"/>
<reference evidence="1 2" key="1">
    <citation type="submission" date="2018-01" db="EMBL/GenBank/DDBJ databases">
        <title>Co-occurrence of chitin degradation, pigmentation and bioactivity in marine Pseudoalteromonas.</title>
        <authorList>
            <person name="Paulsen S."/>
            <person name="Gram L."/>
            <person name="Machado H."/>
        </authorList>
    </citation>
    <scope>NUCLEOTIDE SEQUENCE [LARGE SCALE GENOMIC DNA]</scope>
    <source>
        <strain evidence="1 2">S3663</strain>
    </source>
</reference>
<accession>A0A5R9PW24</accession>
<dbReference type="Proteomes" id="UP000309186">
    <property type="component" value="Unassembled WGS sequence"/>
</dbReference>
<dbReference type="EMBL" id="PPSW01000061">
    <property type="protein sequence ID" value="TLX45113.1"/>
    <property type="molecule type" value="Genomic_DNA"/>
</dbReference>
<evidence type="ECO:0000313" key="1">
    <source>
        <dbReference type="EMBL" id="TLX45113.1"/>
    </source>
</evidence>
<gene>
    <name evidence="1" type="ORF">C1E24_20695</name>
</gene>
<protein>
    <submittedName>
        <fullName evidence="1">Uncharacterized protein</fullName>
    </submittedName>
</protein>
<dbReference type="AlphaFoldDB" id="A0A5R9PW24"/>
<name>A0A5R9PW24_9GAMM</name>
<dbReference type="RefSeq" id="WP_138484772.1">
    <property type="nucleotide sequence ID" value="NZ_PPSW01000061.1"/>
</dbReference>